<protein>
    <submittedName>
        <fullName evidence="1">Uncharacterized protein</fullName>
    </submittedName>
</protein>
<evidence type="ECO:0000313" key="1">
    <source>
        <dbReference type="EMBL" id="JAE10616.1"/>
    </source>
</evidence>
<reference evidence="1" key="1">
    <citation type="submission" date="2014-09" db="EMBL/GenBank/DDBJ databases">
        <authorList>
            <person name="Magalhaes I.L.F."/>
            <person name="Oliveira U."/>
            <person name="Santos F.R."/>
            <person name="Vidigal T.H.D.A."/>
            <person name="Brescovit A.D."/>
            <person name="Santos A.J."/>
        </authorList>
    </citation>
    <scope>NUCLEOTIDE SEQUENCE</scope>
    <source>
        <tissue evidence="1">Shoot tissue taken approximately 20 cm above the soil surface</tissue>
    </source>
</reference>
<organism evidence="1">
    <name type="scientific">Arundo donax</name>
    <name type="common">Giant reed</name>
    <name type="synonym">Donax arundinaceus</name>
    <dbReference type="NCBI Taxonomy" id="35708"/>
    <lineage>
        <taxon>Eukaryota</taxon>
        <taxon>Viridiplantae</taxon>
        <taxon>Streptophyta</taxon>
        <taxon>Embryophyta</taxon>
        <taxon>Tracheophyta</taxon>
        <taxon>Spermatophyta</taxon>
        <taxon>Magnoliopsida</taxon>
        <taxon>Liliopsida</taxon>
        <taxon>Poales</taxon>
        <taxon>Poaceae</taxon>
        <taxon>PACMAD clade</taxon>
        <taxon>Arundinoideae</taxon>
        <taxon>Arundineae</taxon>
        <taxon>Arundo</taxon>
    </lineage>
</organism>
<sequence length="11" mass="1234">MNQAANTAHNY</sequence>
<dbReference type="EMBL" id="GBRH01187280">
    <property type="protein sequence ID" value="JAE10616.1"/>
    <property type="molecule type" value="Transcribed_RNA"/>
</dbReference>
<proteinExistence type="predicted"/>
<accession>A0A0A9FKK0</accession>
<name>A0A0A9FKK0_ARUDO</name>
<reference evidence="1" key="2">
    <citation type="journal article" date="2015" name="Data Brief">
        <title>Shoot transcriptome of the giant reed, Arundo donax.</title>
        <authorList>
            <person name="Barrero R.A."/>
            <person name="Guerrero F.D."/>
            <person name="Moolhuijzen P."/>
            <person name="Goolsby J.A."/>
            <person name="Tidwell J."/>
            <person name="Bellgard S.E."/>
            <person name="Bellgard M.I."/>
        </authorList>
    </citation>
    <scope>NUCLEOTIDE SEQUENCE</scope>
    <source>
        <tissue evidence="1">Shoot tissue taken approximately 20 cm above the soil surface</tissue>
    </source>
</reference>